<evidence type="ECO:0000313" key="1">
    <source>
        <dbReference type="EMBL" id="ERM82630.1"/>
    </source>
</evidence>
<reference evidence="1 2" key="1">
    <citation type="journal article" date="2013" name="Genome Announc.">
        <title>Draft Genome Sequence of the Psychrophilic and Alkaliphilic Rhodonellum psychrophilum Strain GCM71T.</title>
        <authorList>
            <person name="Hauptmann A.L."/>
            <person name="Glaring M.A."/>
            <person name="Hallin P.F."/>
            <person name="Prieme A."/>
            <person name="Stougaard P."/>
        </authorList>
    </citation>
    <scope>NUCLEOTIDE SEQUENCE [LARGE SCALE GENOMIC DNA]</scope>
    <source>
        <strain evidence="1 2">GCM71</strain>
    </source>
</reference>
<sequence length="35" mass="3835">MGLKLKENQNIGSINPGTNRVKLKAINTQLIVSQL</sequence>
<keyword evidence="2" id="KW-1185">Reference proteome</keyword>
<name>U5BPY2_9BACT</name>
<dbReference type="EMBL" id="AWXR01000023">
    <property type="protein sequence ID" value="ERM82630.1"/>
    <property type="molecule type" value="Genomic_DNA"/>
</dbReference>
<comment type="caution">
    <text evidence="1">The sequence shown here is derived from an EMBL/GenBank/DDBJ whole genome shotgun (WGS) entry which is preliminary data.</text>
</comment>
<proteinExistence type="predicted"/>
<dbReference type="AlphaFoldDB" id="U5BPY2"/>
<protein>
    <submittedName>
        <fullName evidence="1">Uncharacterized protein</fullName>
    </submittedName>
</protein>
<organism evidence="1 2">
    <name type="scientific">Rhodonellum psychrophilum GCM71 = DSM 17998</name>
    <dbReference type="NCBI Taxonomy" id="1123057"/>
    <lineage>
        <taxon>Bacteria</taxon>
        <taxon>Pseudomonadati</taxon>
        <taxon>Bacteroidota</taxon>
        <taxon>Cytophagia</taxon>
        <taxon>Cytophagales</taxon>
        <taxon>Cytophagaceae</taxon>
        <taxon>Rhodonellum</taxon>
    </lineage>
</organism>
<evidence type="ECO:0000313" key="2">
    <source>
        <dbReference type="Proteomes" id="UP000016843"/>
    </source>
</evidence>
<gene>
    <name evidence="1" type="ORF">P872_06365</name>
</gene>
<dbReference type="Proteomes" id="UP000016843">
    <property type="component" value="Unassembled WGS sequence"/>
</dbReference>
<accession>U5BPY2</accession>